<proteinExistence type="predicted"/>
<gene>
    <name evidence="1" type="ORF">AGLY_005284</name>
</gene>
<evidence type="ECO:0000313" key="1">
    <source>
        <dbReference type="EMBL" id="KAE9540032.1"/>
    </source>
</evidence>
<accession>A0A6G0TWD0</accession>
<protein>
    <submittedName>
        <fullName evidence="1">Uncharacterized protein</fullName>
    </submittedName>
</protein>
<name>A0A6G0TWD0_APHGL</name>
<dbReference type="AlphaFoldDB" id="A0A6G0TWD0"/>
<dbReference type="OrthoDB" id="6594467at2759"/>
<organism evidence="1 2">
    <name type="scientific">Aphis glycines</name>
    <name type="common">Soybean aphid</name>
    <dbReference type="NCBI Taxonomy" id="307491"/>
    <lineage>
        <taxon>Eukaryota</taxon>
        <taxon>Metazoa</taxon>
        <taxon>Ecdysozoa</taxon>
        <taxon>Arthropoda</taxon>
        <taxon>Hexapoda</taxon>
        <taxon>Insecta</taxon>
        <taxon>Pterygota</taxon>
        <taxon>Neoptera</taxon>
        <taxon>Paraneoptera</taxon>
        <taxon>Hemiptera</taxon>
        <taxon>Sternorrhyncha</taxon>
        <taxon>Aphidomorpha</taxon>
        <taxon>Aphidoidea</taxon>
        <taxon>Aphididae</taxon>
        <taxon>Aphidini</taxon>
        <taxon>Aphis</taxon>
        <taxon>Aphis</taxon>
    </lineage>
</organism>
<keyword evidence="2" id="KW-1185">Reference proteome</keyword>
<comment type="caution">
    <text evidence="1">The sequence shown here is derived from an EMBL/GenBank/DDBJ whole genome shotgun (WGS) entry which is preliminary data.</text>
</comment>
<reference evidence="1 2" key="1">
    <citation type="submission" date="2019-08" db="EMBL/GenBank/DDBJ databases">
        <title>The genome of the soybean aphid Biotype 1, its phylome, world population structure and adaptation to the North American continent.</title>
        <authorList>
            <person name="Giordano R."/>
            <person name="Donthu R.K."/>
            <person name="Hernandez A.G."/>
            <person name="Wright C.L."/>
            <person name="Zimin A.V."/>
        </authorList>
    </citation>
    <scope>NUCLEOTIDE SEQUENCE [LARGE SCALE GENOMIC DNA]</scope>
    <source>
        <tissue evidence="1">Whole aphids</tissue>
    </source>
</reference>
<evidence type="ECO:0000313" key="2">
    <source>
        <dbReference type="Proteomes" id="UP000475862"/>
    </source>
</evidence>
<dbReference type="EMBL" id="VYZN01000014">
    <property type="protein sequence ID" value="KAE9540032.1"/>
    <property type="molecule type" value="Genomic_DNA"/>
</dbReference>
<sequence length="231" mass="26492">MLSGGKGCTKSEELKDKYTYCKYTGAQVALVVLIQYLFRRMVDFKFTRGVMNRESHIEFLNLYYILPNCKVTQIECVQHRFMKMISLSMGINHKPHDYTPVLMTFNLSTLNKRRDEDDITFLNGLVSGIIDSPCLLSTIGLYIQGITYSRDPYYSAPVTRNYLDNDPLRRAMCFNNQYGYNGSLIRLTLLYYSTPTAQKSAATNTASCFEPNSNNLGYFVHVLILTLLLKK</sequence>
<dbReference type="Proteomes" id="UP000475862">
    <property type="component" value="Unassembled WGS sequence"/>
</dbReference>